<dbReference type="VEuPathDB" id="MicrosporidiaDB:H312_02429"/>
<evidence type="ECO:0000313" key="2">
    <source>
        <dbReference type="EMBL" id="KCZ80183.1"/>
    </source>
</evidence>
<accession>A0A059EYR7</accession>
<feature type="transmembrane region" description="Helical" evidence="1">
    <location>
        <begin position="305"/>
        <end position="326"/>
    </location>
</feature>
<keyword evidence="1" id="KW-0472">Membrane</keyword>
<dbReference type="AlphaFoldDB" id="A0A059EYR7"/>
<sequence length="402" mass="48300">MIKDKSLLQHTYEIIFNREIKDLEIIAIKIALSIIFSFMLNRKRMGYHIYIALLIHFFIYNIDDLCLLYSLYFINISYYVRMKQSLFKMYFLTFFNLGILVLGSFYFKDKGNPTSVGCEIMMIVPKIYFLYQERKMKITSVIGYFFYVPMIPSGPAVRINELKLFIPIKIRGILLKSVRSAFFYLILRYENYFKSFPKEISNQWTDFLHNVLFYQLFTICYRFKYYFIWEISSLCFYLSGLDLANIDFLKVELAPSLKIVGKEWNSWTGIWLKECFFERIDSFFIGGIMTFFISALWHGAHLHDFSFLLLFSLFMPIQASFHALIPESIVKKVYCIIETNLLISYIPLHFYYSNIKQGNRMYRRMYYYGHFYMLLIFVVMVLSNLRIKKEKRKEEIAFVKIK</sequence>
<organism evidence="2 3">
    <name type="scientific">Anncaliia algerae PRA339</name>
    <dbReference type="NCBI Taxonomy" id="1288291"/>
    <lineage>
        <taxon>Eukaryota</taxon>
        <taxon>Fungi</taxon>
        <taxon>Fungi incertae sedis</taxon>
        <taxon>Microsporidia</taxon>
        <taxon>Tubulinosematoidea</taxon>
        <taxon>Tubulinosematidae</taxon>
        <taxon>Anncaliia</taxon>
    </lineage>
</organism>
<reference evidence="2 3" key="2">
    <citation type="submission" date="2014-03" db="EMBL/GenBank/DDBJ databases">
        <title>The Genome Sequence of Anncaliia algerae insect isolate PRA339.</title>
        <authorList>
            <consortium name="The Broad Institute Genome Sequencing Platform"/>
            <consortium name="The Broad Institute Genome Sequencing Center for Infectious Disease"/>
            <person name="Cuomo C."/>
            <person name="Becnel J."/>
            <person name="Sanscrainte N."/>
            <person name="Walker B."/>
            <person name="Young S.K."/>
            <person name="Zeng Q."/>
            <person name="Gargeya S."/>
            <person name="Fitzgerald M."/>
            <person name="Haas B."/>
            <person name="Abouelleil A."/>
            <person name="Alvarado L."/>
            <person name="Arachchi H.M."/>
            <person name="Berlin A.M."/>
            <person name="Chapman S.B."/>
            <person name="Dewar J."/>
            <person name="Goldberg J."/>
            <person name="Griggs A."/>
            <person name="Gujja S."/>
            <person name="Hansen M."/>
            <person name="Howarth C."/>
            <person name="Imamovic A."/>
            <person name="Larimer J."/>
            <person name="McCowan C."/>
            <person name="Murphy C."/>
            <person name="Neiman D."/>
            <person name="Pearson M."/>
            <person name="Priest M."/>
            <person name="Roberts A."/>
            <person name="Saif S."/>
            <person name="Shea T."/>
            <person name="Sisk P."/>
            <person name="Sykes S."/>
            <person name="Wortman J."/>
            <person name="Nusbaum C."/>
            <person name="Birren B."/>
        </authorList>
    </citation>
    <scope>NUCLEOTIDE SEQUENCE [LARGE SCALE GENOMIC DNA]</scope>
    <source>
        <strain evidence="2 3">PRA339</strain>
    </source>
</reference>
<feature type="transmembrane region" description="Helical" evidence="1">
    <location>
        <begin position="47"/>
        <end position="74"/>
    </location>
</feature>
<dbReference type="GO" id="GO:0016020">
    <property type="term" value="C:membrane"/>
    <property type="evidence" value="ECO:0007669"/>
    <property type="project" value="TreeGrafter"/>
</dbReference>
<gene>
    <name evidence="2" type="ORF">H312_02429</name>
</gene>
<keyword evidence="3" id="KW-1185">Reference proteome</keyword>
<evidence type="ECO:0000313" key="3">
    <source>
        <dbReference type="Proteomes" id="UP000030655"/>
    </source>
</evidence>
<dbReference type="Proteomes" id="UP000030655">
    <property type="component" value="Unassembled WGS sequence"/>
</dbReference>
<feature type="transmembrane region" description="Helical" evidence="1">
    <location>
        <begin position="280"/>
        <end position="299"/>
    </location>
</feature>
<dbReference type="GO" id="GO:0016746">
    <property type="term" value="F:acyltransferase activity"/>
    <property type="evidence" value="ECO:0007669"/>
    <property type="project" value="TreeGrafter"/>
</dbReference>
<keyword evidence="1" id="KW-1133">Transmembrane helix</keyword>
<feature type="transmembrane region" description="Helical" evidence="1">
    <location>
        <begin position="333"/>
        <end position="353"/>
    </location>
</feature>
<dbReference type="OrthoDB" id="2189411at2759"/>
<dbReference type="STRING" id="1288291.A0A059EYR7"/>
<dbReference type="EMBL" id="KK365198">
    <property type="protein sequence ID" value="KCZ80183.1"/>
    <property type="molecule type" value="Genomic_DNA"/>
</dbReference>
<reference evidence="3" key="1">
    <citation type="submission" date="2013-02" db="EMBL/GenBank/DDBJ databases">
        <authorList>
            <consortium name="The Broad Institute Genome Sequencing Platform"/>
            <person name="Cuomo C."/>
            <person name="Becnel J."/>
            <person name="Sanscrainte N."/>
            <person name="Walker B."/>
            <person name="Young S.K."/>
            <person name="Zeng Q."/>
            <person name="Gargeya S."/>
            <person name="Fitzgerald M."/>
            <person name="Haas B."/>
            <person name="Abouelleil A."/>
            <person name="Alvarado L."/>
            <person name="Arachchi H.M."/>
            <person name="Berlin A.M."/>
            <person name="Chapman S.B."/>
            <person name="Dewar J."/>
            <person name="Goldberg J."/>
            <person name="Griggs A."/>
            <person name="Gujja S."/>
            <person name="Hansen M."/>
            <person name="Howarth C."/>
            <person name="Imamovic A."/>
            <person name="Larimer J."/>
            <person name="McCowan C."/>
            <person name="Murphy C."/>
            <person name="Neiman D."/>
            <person name="Pearson M."/>
            <person name="Priest M."/>
            <person name="Roberts A."/>
            <person name="Saif S."/>
            <person name="Shea T."/>
            <person name="Sisk P."/>
            <person name="Sykes S."/>
            <person name="Wortman J."/>
            <person name="Nusbaum C."/>
            <person name="Birren B."/>
        </authorList>
    </citation>
    <scope>NUCLEOTIDE SEQUENCE [LARGE SCALE GENOMIC DNA]</scope>
    <source>
        <strain evidence="3">PRA339</strain>
    </source>
</reference>
<dbReference type="PANTHER" id="PTHR13906:SF4">
    <property type="entry name" value="LYSOPHOSPHOLIPID ACYLTRANSFERASE 6"/>
    <property type="match status" value="1"/>
</dbReference>
<dbReference type="HOGENOM" id="CLU_052673_0_0_1"/>
<evidence type="ECO:0000256" key="1">
    <source>
        <dbReference type="SAM" id="Phobius"/>
    </source>
</evidence>
<dbReference type="GO" id="GO:0030258">
    <property type="term" value="P:lipid modification"/>
    <property type="evidence" value="ECO:0007669"/>
    <property type="project" value="TreeGrafter"/>
</dbReference>
<dbReference type="InterPro" id="IPR049941">
    <property type="entry name" value="LPLAT_7/PORCN-like"/>
</dbReference>
<protein>
    <recommendedName>
        <fullName evidence="4">Wax synthase domain-containing protein</fullName>
    </recommendedName>
</protein>
<keyword evidence="1" id="KW-0812">Transmembrane</keyword>
<evidence type="ECO:0008006" key="4">
    <source>
        <dbReference type="Google" id="ProtNLM"/>
    </source>
</evidence>
<feature type="transmembrane region" description="Helical" evidence="1">
    <location>
        <begin position="23"/>
        <end position="41"/>
    </location>
</feature>
<name>A0A059EYR7_9MICR</name>
<dbReference type="PANTHER" id="PTHR13906">
    <property type="entry name" value="PORCUPINE"/>
    <property type="match status" value="1"/>
</dbReference>
<feature type="transmembrane region" description="Helical" evidence="1">
    <location>
        <begin position="365"/>
        <end position="385"/>
    </location>
</feature>
<feature type="transmembrane region" description="Helical" evidence="1">
    <location>
        <begin position="86"/>
        <end position="107"/>
    </location>
</feature>
<proteinExistence type="predicted"/>